<dbReference type="InterPro" id="IPR017026">
    <property type="entry name" value="ImuA"/>
</dbReference>
<dbReference type="AlphaFoldDB" id="A0A317EHZ7"/>
<evidence type="ECO:0000313" key="3">
    <source>
        <dbReference type="Proteomes" id="UP000245461"/>
    </source>
</evidence>
<reference evidence="2 3" key="1">
    <citation type="submission" date="2018-05" db="EMBL/GenBank/DDBJ databases">
        <title>Zavarzinia sp. HR-AS.</title>
        <authorList>
            <person name="Lee Y."/>
            <person name="Jeon C.O."/>
        </authorList>
    </citation>
    <scope>NUCLEOTIDE SEQUENCE [LARGE SCALE GENOMIC DNA]</scope>
    <source>
        <strain evidence="2 3">HR-AS</strain>
    </source>
</reference>
<comment type="caution">
    <text evidence="2">The sequence shown here is derived from an EMBL/GenBank/DDBJ whole genome shotgun (WGS) entry which is preliminary data.</text>
</comment>
<organism evidence="2 3">
    <name type="scientific">Zavarzinia aquatilis</name>
    <dbReference type="NCBI Taxonomy" id="2211142"/>
    <lineage>
        <taxon>Bacteria</taxon>
        <taxon>Pseudomonadati</taxon>
        <taxon>Pseudomonadota</taxon>
        <taxon>Alphaproteobacteria</taxon>
        <taxon>Rhodospirillales</taxon>
        <taxon>Zavarziniaceae</taxon>
        <taxon>Zavarzinia</taxon>
    </lineage>
</organism>
<dbReference type="InterPro" id="IPR027417">
    <property type="entry name" value="P-loop_NTPase"/>
</dbReference>
<dbReference type="Gene3D" id="3.40.50.300">
    <property type="entry name" value="P-loop containing nucleotide triphosphate hydrolases"/>
    <property type="match status" value="1"/>
</dbReference>
<dbReference type="EMBL" id="QGLE01000001">
    <property type="protein sequence ID" value="PWR25916.1"/>
    <property type="molecule type" value="Genomic_DNA"/>
</dbReference>
<dbReference type="PIRSF" id="PIRSF034285">
    <property type="entry name" value="UCP034285"/>
    <property type="match status" value="1"/>
</dbReference>
<proteinExistence type="predicted"/>
<evidence type="ECO:0008006" key="4">
    <source>
        <dbReference type="Google" id="ProtNLM"/>
    </source>
</evidence>
<evidence type="ECO:0000256" key="1">
    <source>
        <dbReference type="SAM" id="MobiDB-lite"/>
    </source>
</evidence>
<gene>
    <name evidence="2" type="ORF">DKG74_02910</name>
</gene>
<keyword evidence="3" id="KW-1185">Reference proteome</keyword>
<dbReference type="SUPFAM" id="SSF52540">
    <property type="entry name" value="P-loop containing nucleoside triphosphate hydrolases"/>
    <property type="match status" value="1"/>
</dbReference>
<name>A0A317EHZ7_9PROT</name>
<protein>
    <recommendedName>
        <fullName evidence="4">Protein ImuA</fullName>
    </recommendedName>
</protein>
<feature type="region of interest" description="Disordered" evidence="1">
    <location>
        <begin position="246"/>
        <end position="266"/>
    </location>
</feature>
<accession>A0A317EHZ7</accession>
<sequence length="266" mass="27403">MERIMNKPTAMTTQDQLRQTIARLEAAAPGSRAGGRAGLARFGIAGLDDALGGGLAAGCLHEWAGPAGTGLCLRLMADALPGPLLWAGTSAGFRTAGYPYGPGLSGLGLDPGRLHLVLAREAAEALWAAEEALRCPALAAVVLELPGDGRAADLIATRRLALAAREGGAFAFLVRHRALTAPVAATSRWRIAAAPGPADGLGGLGATAFDLHLTKNRHGPTGRWRIVWSRDDRCFSLAAPPLDLAAPAGDRPDRAGGTVFPLRHAG</sequence>
<evidence type="ECO:0000313" key="2">
    <source>
        <dbReference type="EMBL" id="PWR25916.1"/>
    </source>
</evidence>
<dbReference type="Proteomes" id="UP000245461">
    <property type="component" value="Unassembled WGS sequence"/>
</dbReference>